<proteinExistence type="inferred from homology"/>
<dbReference type="Proteomes" id="UP000622405">
    <property type="component" value="Unassembled WGS sequence"/>
</dbReference>
<evidence type="ECO:0000313" key="5">
    <source>
        <dbReference type="Proteomes" id="UP000622405"/>
    </source>
</evidence>
<dbReference type="EMBL" id="WJBE01000002">
    <property type="protein sequence ID" value="MBC3898782.1"/>
    <property type="molecule type" value="Genomic_DNA"/>
</dbReference>
<organism evidence="4 5">
    <name type="scientific">Acetobacterium malicum</name>
    <dbReference type="NCBI Taxonomy" id="52692"/>
    <lineage>
        <taxon>Bacteria</taxon>
        <taxon>Bacillati</taxon>
        <taxon>Bacillota</taxon>
        <taxon>Clostridia</taxon>
        <taxon>Eubacteriales</taxon>
        <taxon>Eubacteriaceae</taxon>
        <taxon>Acetobacterium</taxon>
    </lineage>
</organism>
<keyword evidence="2 3" id="KW-0378">Hydrolase</keyword>
<comment type="caution">
    <text evidence="4">The sequence shown here is derived from an EMBL/GenBank/DDBJ whole genome shotgun (WGS) entry which is preliminary data.</text>
</comment>
<keyword evidence="5" id="KW-1185">Reference proteome</keyword>
<dbReference type="Gene3D" id="3.40.50.1000">
    <property type="entry name" value="HAD superfamily/HAD-like"/>
    <property type="match status" value="1"/>
</dbReference>
<name>A0ABR6YUB6_9FIRM</name>
<comment type="similarity">
    <text evidence="1 3">Belongs to the 5'(3')-deoxyribonucleotidase family.</text>
</comment>
<dbReference type="InterPro" id="IPR036412">
    <property type="entry name" value="HAD-like_sf"/>
</dbReference>
<evidence type="ECO:0000313" key="4">
    <source>
        <dbReference type="EMBL" id="MBC3898782.1"/>
    </source>
</evidence>
<gene>
    <name evidence="4" type="ORF">GH811_04030</name>
</gene>
<evidence type="ECO:0000256" key="3">
    <source>
        <dbReference type="PIRNR" id="PIRNR021362"/>
    </source>
</evidence>
<dbReference type="InterPro" id="IPR009206">
    <property type="entry name" value="Nucleotidase_putative"/>
</dbReference>
<sequence length="196" mass="22854">MNQLNFCIDIDGTITEAYDWIPRANEYFNTQIIPEMVTEYDEYIALGVDPKAFAEFYHLYGETIYAESHIRAGVKDVLNGLFTDHNLHFVTAREIEMKNVTEKWLSHHHIPMSSLSLLGSHDKVAKAYEFCCDIFIEDRYENAVQLASHGFNVLLIDCYYNQGHLFPGITRVNDWIDIDRHIDNYIQTYNYSQIAI</sequence>
<evidence type="ECO:0000256" key="1">
    <source>
        <dbReference type="ARBA" id="ARBA00009589"/>
    </source>
</evidence>
<dbReference type="PANTHER" id="PTHR35134:SF2">
    <property type="entry name" value="NUCLEOTIDASE YQFW-RELATED"/>
    <property type="match status" value="1"/>
</dbReference>
<dbReference type="SUPFAM" id="SSF56784">
    <property type="entry name" value="HAD-like"/>
    <property type="match status" value="1"/>
</dbReference>
<evidence type="ECO:0000256" key="2">
    <source>
        <dbReference type="ARBA" id="ARBA00022801"/>
    </source>
</evidence>
<dbReference type="PIRSF" id="PIRSF021362">
    <property type="entry name" value="UCP021362_HAD"/>
    <property type="match status" value="1"/>
</dbReference>
<dbReference type="EC" id="3.1.3.-" evidence="3"/>
<dbReference type="InterPro" id="IPR023214">
    <property type="entry name" value="HAD_sf"/>
</dbReference>
<reference evidence="4 5" key="1">
    <citation type="journal article" date="2020" name="mSystems">
        <title>Defining Genomic and Predicted Metabolic Features of the Acetobacterium Genus.</title>
        <authorList>
            <person name="Ross D.E."/>
            <person name="Marshall C.W."/>
            <person name="Gulliver D."/>
            <person name="May H.D."/>
            <person name="Norman R.S."/>
        </authorList>
    </citation>
    <scope>NUCLEOTIDE SEQUENCE [LARGE SCALE GENOMIC DNA]</scope>
    <source>
        <strain evidence="4 5">DSM 4132</strain>
    </source>
</reference>
<accession>A0ABR6YUB6</accession>
<dbReference type="PANTHER" id="PTHR35134">
    <property type="entry name" value="NUCLEOTIDASE YQFW-RELATED"/>
    <property type="match status" value="1"/>
</dbReference>
<dbReference type="RefSeq" id="WP_186893383.1">
    <property type="nucleotide sequence ID" value="NZ_WJBE01000002.1"/>
</dbReference>
<dbReference type="InterPro" id="IPR052419">
    <property type="entry name" value="5_3-deoxyribonucleotidase-like"/>
</dbReference>
<protein>
    <recommendedName>
        <fullName evidence="3">Nucleotidase</fullName>
        <ecNumber evidence="3">3.1.3.-</ecNumber>
    </recommendedName>
</protein>